<dbReference type="EMBL" id="BCNV01000001">
    <property type="protein sequence ID" value="GAS82534.1"/>
    <property type="molecule type" value="Genomic_DNA"/>
</dbReference>
<feature type="transmembrane region" description="Helical" evidence="1">
    <location>
        <begin position="71"/>
        <end position="94"/>
    </location>
</feature>
<gene>
    <name evidence="2" type="ORF">PAHA3_2608</name>
</gene>
<evidence type="ECO:0000256" key="1">
    <source>
        <dbReference type="SAM" id="Phobius"/>
    </source>
</evidence>
<feature type="transmembrane region" description="Helical" evidence="1">
    <location>
        <begin position="106"/>
        <end position="127"/>
    </location>
</feature>
<name>A0A117I1N7_PAEAM</name>
<evidence type="ECO:0000313" key="3">
    <source>
        <dbReference type="Proteomes" id="UP000069697"/>
    </source>
</evidence>
<feature type="transmembrane region" description="Helical" evidence="1">
    <location>
        <begin position="39"/>
        <end position="59"/>
    </location>
</feature>
<keyword evidence="1" id="KW-0812">Transmembrane</keyword>
<evidence type="ECO:0000313" key="2">
    <source>
        <dbReference type="EMBL" id="GAS82534.1"/>
    </source>
</evidence>
<keyword evidence="1" id="KW-1133">Transmembrane helix</keyword>
<reference evidence="2 3" key="1">
    <citation type="journal article" date="2016" name="Genome Announc.">
        <title>Draft Genome Sequence of Paenibacillus amylolyticus Heshi-A3, Isolated from Fermented Rice Bran in a Japanese Fermented Seafood Dish.</title>
        <authorList>
            <person name="Akuzawa S."/>
            <person name="Nagaoka J."/>
            <person name="Kanekatsu M."/>
            <person name="Kubota E."/>
            <person name="Ohtake R."/>
            <person name="Suzuki T."/>
            <person name="Kanesaki Y."/>
        </authorList>
    </citation>
    <scope>NUCLEOTIDE SEQUENCE [LARGE SCALE GENOMIC DNA]</scope>
    <source>
        <strain evidence="2 3">Heshi-A3</strain>
    </source>
</reference>
<sequence>MMVKRSNLLILDVVYLICMLVSTIVSFTLFNHALLSLSFWMNLVASYVAITAIWIYARFIMQNMDRFKRFVPGYTALGVVLVIYLICVMIYTMLTGSADHALRWFVLLHTVTIAIATILCGIIMIYIHSVRSHEANEQTKIENLHLIEKALQQLLHTMMQHPVLTVEEERKTVQSLIELVKYSDPITPNSLEKNDRQILMDIELMNSELANQYEAGELVNSERFASQLSQLRFRLKERNQQIMTSKS</sequence>
<reference evidence="3" key="2">
    <citation type="submission" date="2016-01" db="EMBL/GenBank/DDBJ databases">
        <title>Draft Genome Sequence of Paenibacillus amylolyticus Heshi-A3 that Was Isolated from Fermented Rice Bran with Aging Salted Mackerel, Which Was Named Heshiko as Traditional Fermented Seafood in Japan.</title>
        <authorList>
            <person name="Akuzawa S."/>
            <person name="Nakagawa J."/>
            <person name="Kanekatsu T."/>
            <person name="Kubota E."/>
            <person name="Ohtake R."/>
            <person name="Suzuki T."/>
            <person name="Kanesaki Y."/>
        </authorList>
    </citation>
    <scope>NUCLEOTIDE SEQUENCE [LARGE SCALE GENOMIC DNA]</scope>
    <source>
        <strain evidence="3">Heshi-A3</strain>
    </source>
</reference>
<dbReference type="Proteomes" id="UP000069697">
    <property type="component" value="Unassembled WGS sequence"/>
</dbReference>
<proteinExistence type="predicted"/>
<feature type="transmembrane region" description="Helical" evidence="1">
    <location>
        <begin position="7"/>
        <end position="27"/>
    </location>
</feature>
<dbReference type="AlphaFoldDB" id="A0A117I1N7"/>
<accession>A0A117I1N7</accession>
<protein>
    <submittedName>
        <fullName evidence="2">Uncharacterized protein</fullName>
    </submittedName>
</protein>
<organism evidence="2 3">
    <name type="scientific">Paenibacillus amylolyticus</name>
    <dbReference type="NCBI Taxonomy" id="1451"/>
    <lineage>
        <taxon>Bacteria</taxon>
        <taxon>Bacillati</taxon>
        <taxon>Bacillota</taxon>
        <taxon>Bacilli</taxon>
        <taxon>Bacillales</taxon>
        <taxon>Paenibacillaceae</taxon>
        <taxon>Paenibacillus</taxon>
    </lineage>
</organism>
<dbReference type="RefSeq" id="WP_153028212.1">
    <property type="nucleotide sequence ID" value="NZ_BCNV01000001.1"/>
</dbReference>
<comment type="caution">
    <text evidence="2">The sequence shown here is derived from an EMBL/GenBank/DDBJ whole genome shotgun (WGS) entry which is preliminary data.</text>
</comment>
<keyword evidence="1" id="KW-0472">Membrane</keyword>